<dbReference type="STRING" id="1484053.SAMN05444274_108121"/>
<evidence type="ECO:0000313" key="3">
    <source>
        <dbReference type="EMBL" id="SHF75317.1"/>
    </source>
</evidence>
<keyword evidence="1" id="KW-0732">Signal</keyword>
<dbReference type="AlphaFoldDB" id="A0A1M5E7X3"/>
<dbReference type="EMBL" id="FQUM01000008">
    <property type="protein sequence ID" value="SHF75317.1"/>
    <property type="molecule type" value="Genomic_DNA"/>
</dbReference>
<dbReference type="SUPFAM" id="SSF74653">
    <property type="entry name" value="TolA/TonB C-terminal domain"/>
    <property type="match status" value="1"/>
</dbReference>
<reference evidence="3 4" key="1">
    <citation type="submission" date="2016-11" db="EMBL/GenBank/DDBJ databases">
        <authorList>
            <person name="Jaros S."/>
            <person name="Januszkiewicz K."/>
            <person name="Wedrychowicz H."/>
        </authorList>
    </citation>
    <scope>NUCLEOTIDE SEQUENCE [LARGE SCALE GENOMIC DNA]</scope>
    <source>
        <strain evidence="3 4">DSM 26910</strain>
    </source>
</reference>
<proteinExistence type="predicted"/>
<feature type="chain" id="PRO_5012793309" evidence="1">
    <location>
        <begin position="20"/>
        <end position="369"/>
    </location>
</feature>
<dbReference type="Pfam" id="PF03544">
    <property type="entry name" value="TonB_C"/>
    <property type="match status" value="1"/>
</dbReference>
<protein>
    <submittedName>
        <fullName evidence="3">TonB protein C-terminal</fullName>
    </submittedName>
</protein>
<accession>A0A1M5E7X3</accession>
<name>A0A1M5E7X3_9BACT</name>
<feature type="signal peptide" evidence="1">
    <location>
        <begin position="1"/>
        <end position="19"/>
    </location>
</feature>
<dbReference type="RefSeq" id="WP_073002947.1">
    <property type="nucleotide sequence ID" value="NZ_FQUM01000008.1"/>
</dbReference>
<dbReference type="OrthoDB" id="9814002at2"/>
<dbReference type="GO" id="GO:0055085">
    <property type="term" value="P:transmembrane transport"/>
    <property type="evidence" value="ECO:0007669"/>
    <property type="project" value="InterPro"/>
</dbReference>
<keyword evidence="4" id="KW-1185">Reference proteome</keyword>
<dbReference type="Proteomes" id="UP000184164">
    <property type="component" value="Unassembled WGS sequence"/>
</dbReference>
<feature type="domain" description="TonB C-terminal" evidence="2">
    <location>
        <begin position="285"/>
        <end position="354"/>
    </location>
</feature>
<dbReference type="InterPro" id="IPR037682">
    <property type="entry name" value="TonB_C"/>
</dbReference>
<gene>
    <name evidence="3" type="ORF">SAMN05444274_108121</name>
</gene>
<organism evidence="3 4">
    <name type="scientific">Mariniphaga anaerophila</name>
    <dbReference type="NCBI Taxonomy" id="1484053"/>
    <lineage>
        <taxon>Bacteria</taxon>
        <taxon>Pseudomonadati</taxon>
        <taxon>Bacteroidota</taxon>
        <taxon>Bacteroidia</taxon>
        <taxon>Marinilabiliales</taxon>
        <taxon>Prolixibacteraceae</taxon>
        <taxon>Mariniphaga</taxon>
    </lineage>
</organism>
<sequence>MKKIILVTILLAVSHVLFSREKTECDTTTYFVVPQMPLYFGDYDTFLDNVSEQIDAKTKSVLKSSNTYIGFRVTCNGEAVITSTNSELTQFYKILENELNKFRWIPGRHRGKSVNVQITTSVRMANNKLDIPIKCKRVKGELFKCKITDEKSGTPVSNVRLTAKYNDCFYLSDQNGEIEFYCDAKDEIEISHINYQSFSFNAPENTSSFQIKLTNIVYELETVDLTQHFPKKLPFKKSVCNFQDWQEPRQNQLAVFKVEDFFVSEMAVFNGGYECLDNYTAQEFVLPKIAFENGYADTVNVSFTVAEDGKLKNVAFSKALNYGVDAALEKLFYEMPKWKPATQARQKSEQTFTIKLIIGVNKYWEKYYR</sequence>
<dbReference type="Gene3D" id="3.30.1150.10">
    <property type="match status" value="1"/>
</dbReference>
<evidence type="ECO:0000256" key="1">
    <source>
        <dbReference type="SAM" id="SignalP"/>
    </source>
</evidence>
<evidence type="ECO:0000313" key="4">
    <source>
        <dbReference type="Proteomes" id="UP000184164"/>
    </source>
</evidence>
<evidence type="ECO:0000259" key="2">
    <source>
        <dbReference type="Pfam" id="PF03544"/>
    </source>
</evidence>